<proteinExistence type="predicted"/>
<dbReference type="AlphaFoldDB" id="A0A377KG54"/>
<evidence type="ECO:0000313" key="1">
    <source>
        <dbReference type="EMBL" id="STP28168.1"/>
    </source>
</evidence>
<protein>
    <submittedName>
        <fullName evidence="1">Uncharacterized protein</fullName>
    </submittedName>
</protein>
<accession>A0A377KG54</accession>
<evidence type="ECO:0000313" key="2">
    <source>
        <dbReference type="Proteomes" id="UP000254070"/>
    </source>
</evidence>
<organism evidence="1 2">
    <name type="scientific">Enterococcus durans</name>
    <dbReference type="NCBI Taxonomy" id="53345"/>
    <lineage>
        <taxon>Bacteria</taxon>
        <taxon>Bacillati</taxon>
        <taxon>Bacillota</taxon>
        <taxon>Bacilli</taxon>
        <taxon>Lactobacillales</taxon>
        <taxon>Enterococcaceae</taxon>
        <taxon>Enterococcus</taxon>
    </lineage>
</organism>
<sequence>MISEDEKTWLKRDRFKNLAELNQTDREEMAKDTIETVKNNNLDADVRLVVILEDRHVVPITNSNKVKNAVQKYLS</sequence>
<reference evidence="1 2" key="1">
    <citation type="submission" date="2018-06" db="EMBL/GenBank/DDBJ databases">
        <authorList>
            <consortium name="Pathogen Informatics"/>
            <person name="Doyle S."/>
        </authorList>
    </citation>
    <scope>NUCLEOTIDE SEQUENCE [LARGE SCALE GENOMIC DNA]</scope>
    <source>
        <strain evidence="1 2">NCTC8129</strain>
    </source>
</reference>
<name>A0A377KG54_9ENTE</name>
<dbReference type="EMBL" id="UGIF01000002">
    <property type="protein sequence ID" value="STP28168.1"/>
    <property type="molecule type" value="Genomic_DNA"/>
</dbReference>
<dbReference type="Proteomes" id="UP000254070">
    <property type="component" value="Unassembled WGS sequence"/>
</dbReference>
<dbReference type="RefSeq" id="WP_115234581.1">
    <property type="nucleotide sequence ID" value="NZ_JBHKTH010000006.1"/>
</dbReference>
<gene>
    <name evidence="1" type="ORF">NCTC8129_00284</name>
</gene>